<proteinExistence type="predicted"/>
<evidence type="ECO:0000256" key="1">
    <source>
        <dbReference type="ARBA" id="ARBA00022723"/>
    </source>
</evidence>
<dbReference type="InterPro" id="IPR050952">
    <property type="entry name" value="TRIM-NHL_E3_ligases"/>
</dbReference>
<dbReference type="EMBL" id="VCGU01000011">
    <property type="protein sequence ID" value="TRY67234.1"/>
    <property type="molecule type" value="Genomic_DNA"/>
</dbReference>
<evidence type="ECO:0008006" key="9">
    <source>
        <dbReference type="Google" id="ProtNLM"/>
    </source>
</evidence>
<dbReference type="InterPro" id="IPR017868">
    <property type="entry name" value="Filamin/ABP280_repeat-like"/>
</dbReference>
<evidence type="ECO:0000256" key="3">
    <source>
        <dbReference type="ARBA" id="ARBA00022771"/>
    </source>
</evidence>
<evidence type="ECO:0000256" key="4">
    <source>
        <dbReference type="ARBA" id="ARBA00022833"/>
    </source>
</evidence>
<protein>
    <recommendedName>
        <fullName evidence="9">B-box C-terminal domain-containing protein</fullName>
    </recommendedName>
</protein>
<dbReference type="InterPro" id="IPR001298">
    <property type="entry name" value="Filamin/ABP280_rpt"/>
</dbReference>
<dbReference type="Gene3D" id="2.120.10.30">
    <property type="entry name" value="TolB, C-terminal domain"/>
    <property type="match status" value="2"/>
</dbReference>
<comment type="caution">
    <text evidence="7">The sequence shown here is derived from an EMBL/GenBank/DDBJ whole genome shotgun (WGS) entry which is preliminary data.</text>
</comment>
<dbReference type="InterPro" id="IPR014756">
    <property type="entry name" value="Ig_E-set"/>
</dbReference>
<feature type="repeat" description="NHL" evidence="6">
    <location>
        <begin position="397"/>
        <end position="437"/>
    </location>
</feature>
<dbReference type="STRING" id="6832.A0A553NP79"/>
<dbReference type="PROSITE" id="PS50194">
    <property type="entry name" value="FILAMIN_REPEAT"/>
    <property type="match status" value="1"/>
</dbReference>
<keyword evidence="4" id="KW-0862">Zinc</keyword>
<keyword evidence="2" id="KW-0677">Repeat</keyword>
<dbReference type="InterPro" id="IPR001258">
    <property type="entry name" value="NHL_repeat"/>
</dbReference>
<dbReference type="AlphaFoldDB" id="A0A553NP79"/>
<dbReference type="Proteomes" id="UP000318571">
    <property type="component" value="Chromosome 4"/>
</dbReference>
<dbReference type="PANTHER" id="PTHR24104:SF25">
    <property type="entry name" value="PROTEIN LIN-41"/>
    <property type="match status" value="1"/>
</dbReference>
<dbReference type="GO" id="GO:0043161">
    <property type="term" value="P:proteasome-mediated ubiquitin-dependent protein catabolic process"/>
    <property type="evidence" value="ECO:0007669"/>
    <property type="project" value="TreeGrafter"/>
</dbReference>
<dbReference type="GO" id="GO:0005737">
    <property type="term" value="C:cytoplasm"/>
    <property type="evidence" value="ECO:0007669"/>
    <property type="project" value="UniProtKB-SubCell"/>
</dbReference>
<dbReference type="GO" id="GO:0000209">
    <property type="term" value="P:protein polyubiquitination"/>
    <property type="evidence" value="ECO:0007669"/>
    <property type="project" value="TreeGrafter"/>
</dbReference>
<dbReference type="InterPro" id="IPR011042">
    <property type="entry name" value="6-blade_b-propeller_TolB-like"/>
</dbReference>
<sequence length="530" mass="58973">MSEILIYKANECRAKLNEANDIVKEEIHRLDHNADEAFEAINSQFQTVLDSIEKKRQEVLDNVKVTRDDKKKLLEDQQQIIQAEKSKVDADVQAMRQQVEVRNITKKISDLNCKLDTVSTLSEPRENSYMQYVLPDDYENILNTIIESLDALGKIKTSKTFPSLCRASMETAIAHLEMKAKVTTIDYNGVLQTQGGDPVTAEVVDSQGETLDLVLTDNSDGTYELRFTPQRAGTFCLKVLIFGRPIKDCPLFFDVSEHNPPVISFGSKGNKDKGFMQPCNVAVDSMNNVYVIDTGNSRIKRLSSTLDFQDHIHNSSLEGRSVTGICMGRNEESLMVINWRSKTVAEINMNTGETVSSFTHDNFVEPIDVALNNEGHVLVADNGFGSILVFDVSGELLHTIGSKGSGKGQFKDISAVCVSATGEIVVADSRIQVFSPEGKFLREIYSQGKNKGRYGGLACDSNGFLVATRTEKAKSFIQVFRFESGQLYSTISSDGCRMKRPTGIAVMGEDERHLVVVDIGNDCVRKYRYF</sequence>
<feature type="repeat" description="NHL" evidence="6">
    <location>
        <begin position="352"/>
        <end position="393"/>
    </location>
</feature>
<keyword evidence="8" id="KW-1185">Reference proteome</keyword>
<dbReference type="GO" id="GO:0008270">
    <property type="term" value="F:zinc ion binding"/>
    <property type="evidence" value="ECO:0007669"/>
    <property type="project" value="UniProtKB-KW"/>
</dbReference>
<dbReference type="SMART" id="SM00557">
    <property type="entry name" value="IG_FLMN"/>
    <property type="match status" value="1"/>
</dbReference>
<evidence type="ECO:0000313" key="7">
    <source>
        <dbReference type="EMBL" id="TRY67234.1"/>
    </source>
</evidence>
<evidence type="ECO:0000256" key="6">
    <source>
        <dbReference type="PROSITE-ProRule" id="PRU00504"/>
    </source>
</evidence>
<reference evidence="7 8" key="1">
    <citation type="journal article" date="2018" name="Nat. Ecol. Evol.">
        <title>Genomic signatures of mitonuclear coevolution across populations of Tigriopus californicus.</title>
        <authorList>
            <person name="Barreto F.S."/>
            <person name="Watson E.T."/>
            <person name="Lima T.G."/>
            <person name="Willett C.S."/>
            <person name="Edmands S."/>
            <person name="Li W."/>
            <person name="Burton R.S."/>
        </authorList>
    </citation>
    <scope>NUCLEOTIDE SEQUENCE [LARGE SCALE GENOMIC DNA]</scope>
    <source>
        <strain evidence="7 8">San Diego</strain>
    </source>
</reference>
<name>A0A553NP79_TIGCA</name>
<feature type="repeat" description="Filamin" evidence="5">
    <location>
        <begin position="184"/>
        <end position="255"/>
    </location>
</feature>
<dbReference type="Gene3D" id="2.60.40.10">
    <property type="entry name" value="Immunoglobulins"/>
    <property type="match status" value="1"/>
</dbReference>
<evidence type="ECO:0000256" key="5">
    <source>
        <dbReference type="PROSITE-ProRule" id="PRU00087"/>
    </source>
</evidence>
<dbReference type="InterPro" id="IPR013783">
    <property type="entry name" value="Ig-like_fold"/>
</dbReference>
<accession>A0A553NP79</accession>
<dbReference type="SUPFAM" id="SSF101898">
    <property type="entry name" value="NHL repeat"/>
    <property type="match status" value="1"/>
</dbReference>
<dbReference type="PROSITE" id="PS51125">
    <property type="entry name" value="NHL"/>
    <property type="match status" value="3"/>
</dbReference>
<evidence type="ECO:0000256" key="2">
    <source>
        <dbReference type="ARBA" id="ARBA00022737"/>
    </source>
</evidence>
<dbReference type="PANTHER" id="PTHR24104">
    <property type="entry name" value="E3 UBIQUITIN-PROTEIN LIGASE NHLRC1-RELATED"/>
    <property type="match status" value="1"/>
</dbReference>
<dbReference type="SUPFAM" id="SSF81296">
    <property type="entry name" value="E set domains"/>
    <property type="match status" value="1"/>
</dbReference>
<dbReference type="OMA" id="CENEASH"/>
<keyword evidence="3" id="KW-0863">Zinc-finger</keyword>
<feature type="repeat" description="NHL" evidence="6">
    <location>
        <begin position="262"/>
        <end position="305"/>
    </location>
</feature>
<dbReference type="Pfam" id="PF00630">
    <property type="entry name" value="Filamin"/>
    <property type="match status" value="1"/>
</dbReference>
<keyword evidence="1" id="KW-0479">Metal-binding</keyword>
<dbReference type="GO" id="GO:0061630">
    <property type="term" value="F:ubiquitin protein ligase activity"/>
    <property type="evidence" value="ECO:0007669"/>
    <property type="project" value="TreeGrafter"/>
</dbReference>
<organism evidence="7 8">
    <name type="scientific">Tigriopus californicus</name>
    <name type="common">Marine copepod</name>
    <dbReference type="NCBI Taxonomy" id="6832"/>
    <lineage>
        <taxon>Eukaryota</taxon>
        <taxon>Metazoa</taxon>
        <taxon>Ecdysozoa</taxon>
        <taxon>Arthropoda</taxon>
        <taxon>Crustacea</taxon>
        <taxon>Multicrustacea</taxon>
        <taxon>Hexanauplia</taxon>
        <taxon>Copepoda</taxon>
        <taxon>Harpacticoida</taxon>
        <taxon>Harpacticidae</taxon>
        <taxon>Tigriopus</taxon>
    </lineage>
</organism>
<evidence type="ECO:0000313" key="8">
    <source>
        <dbReference type="Proteomes" id="UP000318571"/>
    </source>
</evidence>
<gene>
    <name evidence="7" type="ORF">TCAL_05360</name>
</gene>